<reference evidence="3" key="1">
    <citation type="submission" date="2024-07" db="EMBL/GenBank/DDBJ databases">
        <title>Two chromosome-level genome assemblies of Korean endemic species Abeliophyllum distichum and Forsythia ovata (Oleaceae).</title>
        <authorList>
            <person name="Jang H."/>
        </authorList>
    </citation>
    <scope>NUCLEOTIDE SEQUENCE [LARGE SCALE GENOMIC DNA]</scope>
</reference>
<name>A0ABD1QIE0_9LAMI</name>
<dbReference type="PANTHER" id="PTHR12136:SF91">
    <property type="entry name" value="PROTEIN ENHANCED DISEASE RESISTANCE 2-LIKE"/>
    <property type="match status" value="1"/>
</dbReference>
<dbReference type="Proteomes" id="UP001604336">
    <property type="component" value="Unassembled WGS sequence"/>
</dbReference>
<evidence type="ECO:0000259" key="1">
    <source>
        <dbReference type="Pfam" id="PF07059"/>
    </source>
</evidence>
<comment type="caution">
    <text evidence="2">The sequence shown here is derived from an EMBL/GenBank/DDBJ whole genome shotgun (WGS) entry which is preliminary data.</text>
</comment>
<organism evidence="2 3">
    <name type="scientific">Abeliophyllum distichum</name>
    <dbReference type="NCBI Taxonomy" id="126358"/>
    <lineage>
        <taxon>Eukaryota</taxon>
        <taxon>Viridiplantae</taxon>
        <taxon>Streptophyta</taxon>
        <taxon>Embryophyta</taxon>
        <taxon>Tracheophyta</taxon>
        <taxon>Spermatophyta</taxon>
        <taxon>Magnoliopsida</taxon>
        <taxon>eudicotyledons</taxon>
        <taxon>Gunneridae</taxon>
        <taxon>Pentapetalae</taxon>
        <taxon>asterids</taxon>
        <taxon>lamiids</taxon>
        <taxon>Lamiales</taxon>
        <taxon>Oleaceae</taxon>
        <taxon>Forsythieae</taxon>
        <taxon>Abeliophyllum</taxon>
    </lineage>
</organism>
<evidence type="ECO:0000313" key="2">
    <source>
        <dbReference type="EMBL" id="KAL2475888.1"/>
    </source>
</evidence>
<keyword evidence="3" id="KW-1185">Reference proteome</keyword>
<dbReference type="AlphaFoldDB" id="A0ABD1QIE0"/>
<dbReference type="InterPro" id="IPR045096">
    <property type="entry name" value="EDR2-like"/>
</dbReference>
<sequence length="105" mass="12205">MNCYYHKGHKYLEIDVDVGSSEIVTANLRLGLGCVMAVMIDTSFLVEAQSDEELLERLFDAAMIYQMEIDSVIYFDNACHQGKFCPVKMKVKVKMNNEFYCKFYY</sequence>
<dbReference type="InterPro" id="IPR009769">
    <property type="entry name" value="EDR2_C"/>
</dbReference>
<proteinExistence type="predicted"/>
<dbReference type="Pfam" id="PF07059">
    <property type="entry name" value="EDR2_C"/>
    <property type="match status" value="1"/>
</dbReference>
<feature type="domain" description="Protein ENHANCED DISEASE RESISTANCE 2 C-terminal" evidence="1">
    <location>
        <begin position="2"/>
        <end position="67"/>
    </location>
</feature>
<gene>
    <name evidence="2" type="ORF">Adt_36624</name>
</gene>
<dbReference type="PANTHER" id="PTHR12136">
    <property type="entry name" value="ENHANCED DISEASE RESISTANCE-RELATED"/>
    <property type="match status" value="1"/>
</dbReference>
<protein>
    <recommendedName>
        <fullName evidence="1">Protein ENHANCED DISEASE RESISTANCE 2 C-terminal domain-containing protein</fullName>
    </recommendedName>
</protein>
<evidence type="ECO:0000313" key="3">
    <source>
        <dbReference type="Proteomes" id="UP001604336"/>
    </source>
</evidence>
<dbReference type="EMBL" id="JBFOLK010000011">
    <property type="protein sequence ID" value="KAL2475888.1"/>
    <property type="molecule type" value="Genomic_DNA"/>
</dbReference>
<accession>A0ABD1QIE0</accession>